<sequence>LGQITAYASTQLGSQYHTHAFSVLIVWDTAHIIRWDWEGAIVMTPIKYDEDRTLAEFFSHYLQASLELHGIDTT</sequence>
<evidence type="ECO:0000313" key="1">
    <source>
        <dbReference type="EMBL" id="KIK13198.1"/>
    </source>
</evidence>
<feature type="non-terminal residue" evidence="1">
    <location>
        <position position="1"/>
    </location>
</feature>
<dbReference type="OrthoDB" id="2739948at2759"/>
<protein>
    <recommendedName>
        <fullName evidence="3">Fungal-type protein kinase domain-containing protein</fullName>
    </recommendedName>
</protein>
<keyword evidence="2" id="KW-1185">Reference proteome</keyword>
<accession>A0A0C9YZA9</accession>
<organism evidence="1 2">
    <name type="scientific">Pisolithus microcarpus 441</name>
    <dbReference type="NCBI Taxonomy" id="765257"/>
    <lineage>
        <taxon>Eukaryota</taxon>
        <taxon>Fungi</taxon>
        <taxon>Dikarya</taxon>
        <taxon>Basidiomycota</taxon>
        <taxon>Agaricomycotina</taxon>
        <taxon>Agaricomycetes</taxon>
        <taxon>Agaricomycetidae</taxon>
        <taxon>Boletales</taxon>
        <taxon>Sclerodermatineae</taxon>
        <taxon>Pisolithaceae</taxon>
        <taxon>Pisolithus</taxon>
    </lineage>
</organism>
<evidence type="ECO:0008006" key="3">
    <source>
        <dbReference type="Google" id="ProtNLM"/>
    </source>
</evidence>
<name>A0A0C9YZA9_9AGAM</name>
<dbReference type="AlphaFoldDB" id="A0A0C9YZA9"/>
<dbReference type="Proteomes" id="UP000054018">
    <property type="component" value="Unassembled WGS sequence"/>
</dbReference>
<gene>
    <name evidence="1" type="ORF">PISMIDRAFT_79310</name>
</gene>
<feature type="non-terminal residue" evidence="1">
    <location>
        <position position="74"/>
    </location>
</feature>
<evidence type="ECO:0000313" key="2">
    <source>
        <dbReference type="Proteomes" id="UP000054018"/>
    </source>
</evidence>
<proteinExistence type="predicted"/>
<dbReference type="EMBL" id="KN834013">
    <property type="protein sequence ID" value="KIK13198.1"/>
    <property type="molecule type" value="Genomic_DNA"/>
</dbReference>
<reference evidence="1 2" key="1">
    <citation type="submission" date="2014-04" db="EMBL/GenBank/DDBJ databases">
        <authorList>
            <consortium name="DOE Joint Genome Institute"/>
            <person name="Kuo A."/>
            <person name="Kohler A."/>
            <person name="Costa M.D."/>
            <person name="Nagy L.G."/>
            <person name="Floudas D."/>
            <person name="Copeland A."/>
            <person name="Barry K.W."/>
            <person name="Cichocki N."/>
            <person name="Veneault-Fourrey C."/>
            <person name="LaButti K."/>
            <person name="Lindquist E.A."/>
            <person name="Lipzen A."/>
            <person name="Lundell T."/>
            <person name="Morin E."/>
            <person name="Murat C."/>
            <person name="Sun H."/>
            <person name="Tunlid A."/>
            <person name="Henrissat B."/>
            <person name="Grigoriev I.V."/>
            <person name="Hibbett D.S."/>
            <person name="Martin F."/>
            <person name="Nordberg H.P."/>
            <person name="Cantor M.N."/>
            <person name="Hua S.X."/>
        </authorList>
    </citation>
    <scope>NUCLEOTIDE SEQUENCE [LARGE SCALE GENOMIC DNA]</scope>
    <source>
        <strain evidence="1 2">441</strain>
    </source>
</reference>
<reference evidence="2" key="2">
    <citation type="submission" date="2015-01" db="EMBL/GenBank/DDBJ databases">
        <title>Evolutionary Origins and Diversification of the Mycorrhizal Mutualists.</title>
        <authorList>
            <consortium name="DOE Joint Genome Institute"/>
            <consortium name="Mycorrhizal Genomics Consortium"/>
            <person name="Kohler A."/>
            <person name="Kuo A."/>
            <person name="Nagy L.G."/>
            <person name="Floudas D."/>
            <person name="Copeland A."/>
            <person name="Barry K.W."/>
            <person name="Cichocki N."/>
            <person name="Veneault-Fourrey C."/>
            <person name="LaButti K."/>
            <person name="Lindquist E.A."/>
            <person name="Lipzen A."/>
            <person name="Lundell T."/>
            <person name="Morin E."/>
            <person name="Murat C."/>
            <person name="Riley R."/>
            <person name="Ohm R."/>
            <person name="Sun H."/>
            <person name="Tunlid A."/>
            <person name="Henrissat B."/>
            <person name="Grigoriev I.V."/>
            <person name="Hibbett D.S."/>
            <person name="Martin F."/>
        </authorList>
    </citation>
    <scope>NUCLEOTIDE SEQUENCE [LARGE SCALE GENOMIC DNA]</scope>
    <source>
        <strain evidence="2">441</strain>
    </source>
</reference>
<dbReference type="HOGENOM" id="CLU_2694575_0_0_1"/>